<evidence type="ECO:0000256" key="2">
    <source>
        <dbReference type="ARBA" id="ARBA00023125"/>
    </source>
</evidence>
<dbReference type="Proteomes" id="UP000242469">
    <property type="component" value="Unassembled WGS sequence"/>
</dbReference>
<dbReference type="InterPro" id="IPR011051">
    <property type="entry name" value="RmlC_Cupin_sf"/>
</dbReference>
<dbReference type="InterPro" id="IPR009057">
    <property type="entry name" value="Homeodomain-like_sf"/>
</dbReference>
<dbReference type="STRING" id="1122198.SAMN02745729_11755"/>
<dbReference type="PANTHER" id="PTHR46796">
    <property type="entry name" value="HTH-TYPE TRANSCRIPTIONAL ACTIVATOR RHAS-RELATED"/>
    <property type="match status" value="1"/>
</dbReference>
<sequence>MVNPYSIDHGNDGTHMNRSTQLISLPSSADQHDHHYHQLVFGLEGETEFELVGHSREVSIGHGCLVPCSTEHIFSGLGDNRILVVNLPAYSEDRQQQERVEQLFRSARYFNCPPQLQLLLRTLSREVESSPEDSLLLEACSNTLLCSLQRQLEYLPLPQPRSMAGRLNLELLDDYLELHIERRISVAELAGLFCLSSSQFFARFKTETGRTPQEYVSEYRLRAVRSALENSAAPIAQLAGRFGFCSQSALTRTFSQRFQISPAHYRRQHGQALPEDLAKQA</sequence>
<evidence type="ECO:0000256" key="3">
    <source>
        <dbReference type="ARBA" id="ARBA00023163"/>
    </source>
</evidence>
<proteinExistence type="predicted"/>
<evidence type="ECO:0000313" key="5">
    <source>
        <dbReference type="EMBL" id="SEB10219.1"/>
    </source>
</evidence>
<name>A0A1H4GKQ4_9GAMM</name>
<dbReference type="PROSITE" id="PS01124">
    <property type="entry name" value="HTH_ARAC_FAMILY_2"/>
    <property type="match status" value="1"/>
</dbReference>
<dbReference type="InterPro" id="IPR050204">
    <property type="entry name" value="AraC_XylS_family_regulators"/>
</dbReference>
<keyword evidence="6" id="KW-1185">Reference proteome</keyword>
<dbReference type="OrthoDB" id="5740883at2"/>
<accession>A0A1H4GKQ4</accession>
<dbReference type="GO" id="GO:0043565">
    <property type="term" value="F:sequence-specific DNA binding"/>
    <property type="evidence" value="ECO:0007669"/>
    <property type="project" value="InterPro"/>
</dbReference>
<evidence type="ECO:0000256" key="1">
    <source>
        <dbReference type="ARBA" id="ARBA00023015"/>
    </source>
</evidence>
<dbReference type="InterPro" id="IPR018060">
    <property type="entry name" value="HTH_AraC"/>
</dbReference>
<dbReference type="InterPro" id="IPR014710">
    <property type="entry name" value="RmlC-like_jellyroll"/>
</dbReference>
<evidence type="ECO:0000259" key="4">
    <source>
        <dbReference type="PROSITE" id="PS01124"/>
    </source>
</evidence>
<dbReference type="SMART" id="SM00342">
    <property type="entry name" value="HTH_ARAC"/>
    <property type="match status" value="1"/>
</dbReference>
<dbReference type="AlphaFoldDB" id="A0A1H4GKQ4"/>
<organism evidence="5 6">
    <name type="scientific">Marinobacterium iners DSM 11526</name>
    <dbReference type="NCBI Taxonomy" id="1122198"/>
    <lineage>
        <taxon>Bacteria</taxon>
        <taxon>Pseudomonadati</taxon>
        <taxon>Pseudomonadota</taxon>
        <taxon>Gammaproteobacteria</taxon>
        <taxon>Oceanospirillales</taxon>
        <taxon>Oceanospirillaceae</taxon>
        <taxon>Marinobacterium</taxon>
    </lineage>
</organism>
<dbReference type="GO" id="GO:0003700">
    <property type="term" value="F:DNA-binding transcription factor activity"/>
    <property type="evidence" value="ECO:0007669"/>
    <property type="project" value="InterPro"/>
</dbReference>
<keyword evidence="1" id="KW-0805">Transcription regulation</keyword>
<dbReference type="EMBL" id="FNRJ01000017">
    <property type="protein sequence ID" value="SEB10219.1"/>
    <property type="molecule type" value="Genomic_DNA"/>
</dbReference>
<dbReference type="PANTHER" id="PTHR46796:SF10">
    <property type="entry name" value="TRANSCRIPTIONAL ACTIVATOR FEAR"/>
    <property type="match status" value="1"/>
</dbReference>
<reference evidence="6" key="1">
    <citation type="submission" date="2016-10" db="EMBL/GenBank/DDBJ databases">
        <authorList>
            <person name="Varghese N."/>
            <person name="Submissions S."/>
        </authorList>
    </citation>
    <scope>NUCLEOTIDE SEQUENCE [LARGE SCALE GENOMIC DNA]</scope>
    <source>
        <strain evidence="6">DSM 11526</strain>
    </source>
</reference>
<keyword evidence="3" id="KW-0804">Transcription</keyword>
<feature type="domain" description="HTH araC/xylS-type" evidence="4">
    <location>
        <begin position="170"/>
        <end position="268"/>
    </location>
</feature>
<protein>
    <submittedName>
        <fullName evidence="5">Helix-turn-helix domain-containing protein</fullName>
    </submittedName>
</protein>
<dbReference type="Pfam" id="PF12833">
    <property type="entry name" value="HTH_18"/>
    <property type="match status" value="1"/>
</dbReference>
<keyword evidence="2" id="KW-0238">DNA-binding</keyword>
<gene>
    <name evidence="5" type="ORF">SAMN02745729_11755</name>
</gene>
<evidence type="ECO:0000313" key="6">
    <source>
        <dbReference type="Proteomes" id="UP000242469"/>
    </source>
</evidence>
<dbReference type="Gene3D" id="2.60.120.10">
    <property type="entry name" value="Jelly Rolls"/>
    <property type="match status" value="1"/>
</dbReference>
<dbReference type="SUPFAM" id="SSF46689">
    <property type="entry name" value="Homeodomain-like"/>
    <property type="match status" value="2"/>
</dbReference>
<dbReference type="SUPFAM" id="SSF51182">
    <property type="entry name" value="RmlC-like cupins"/>
    <property type="match status" value="1"/>
</dbReference>
<dbReference type="Gene3D" id="1.10.10.60">
    <property type="entry name" value="Homeodomain-like"/>
    <property type="match status" value="1"/>
</dbReference>